<dbReference type="PROSITE" id="PS51384">
    <property type="entry name" value="FAD_FR"/>
    <property type="match status" value="1"/>
</dbReference>
<dbReference type="InterPro" id="IPR014543">
    <property type="entry name" value="UCP028291"/>
</dbReference>
<dbReference type="Pfam" id="PF09981">
    <property type="entry name" value="DUF2218"/>
    <property type="match status" value="1"/>
</dbReference>
<dbReference type="Pfam" id="PF04954">
    <property type="entry name" value="SIP"/>
    <property type="match status" value="1"/>
</dbReference>
<dbReference type="Proteomes" id="UP001320831">
    <property type="component" value="Unassembled WGS sequence"/>
</dbReference>
<dbReference type="SUPFAM" id="SSF63380">
    <property type="entry name" value="Riboflavin synthase domain-like"/>
    <property type="match status" value="1"/>
</dbReference>
<evidence type="ECO:0000313" key="3">
    <source>
        <dbReference type="EMBL" id="MCT7374687.1"/>
    </source>
</evidence>
<comment type="similarity">
    <text evidence="1">Belongs to the SIP oxidoreductase family.</text>
</comment>
<dbReference type="Gene3D" id="3.30.310.50">
    <property type="entry name" value="Alpha-D-phosphohexomutase, C-terminal domain"/>
    <property type="match status" value="1"/>
</dbReference>
<keyword evidence="4" id="KW-1185">Reference proteome</keyword>
<comment type="caution">
    <text evidence="3">The sequence shown here is derived from an EMBL/GenBank/DDBJ whole genome shotgun (WGS) entry which is preliminary data.</text>
</comment>
<protein>
    <submittedName>
        <fullName evidence="3">Siderophore-interacting protein</fullName>
    </submittedName>
</protein>
<dbReference type="Gene3D" id="2.40.30.10">
    <property type="entry name" value="Translation factors"/>
    <property type="match status" value="1"/>
</dbReference>
<evidence type="ECO:0000313" key="4">
    <source>
        <dbReference type="Proteomes" id="UP001320831"/>
    </source>
</evidence>
<dbReference type="PANTHER" id="PTHR30157:SF0">
    <property type="entry name" value="NADPH-DEPENDENT FERRIC-CHELATE REDUCTASE"/>
    <property type="match status" value="1"/>
</dbReference>
<feature type="domain" description="FAD-binding FR-type" evidence="2">
    <location>
        <begin position="107"/>
        <end position="231"/>
    </location>
</feature>
<organism evidence="3 4">
    <name type="scientific">Chelativorans salis</name>
    <dbReference type="NCBI Taxonomy" id="2978478"/>
    <lineage>
        <taxon>Bacteria</taxon>
        <taxon>Pseudomonadati</taxon>
        <taxon>Pseudomonadota</taxon>
        <taxon>Alphaproteobacteria</taxon>
        <taxon>Hyphomicrobiales</taxon>
        <taxon>Phyllobacteriaceae</taxon>
        <taxon>Chelativorans</taxon>
    </lineage>
</organism>
<accession>A0ABT2LJT6</accession>
<dbReference type="InterPro" id="IPR017938">
    <property type="entry name" value="Riboflavin_synthase-like_b-brl"/>
</dbReference>
<sequence length="362" mass="39501">MSRSLPLHAETTIASASPLDVMAKLRDHFIEHGTVSGSDDRWSVEFDIGTVDAVADDGAMQFRVSAADATSLAYLQWGVVEHVCEFTPGKAPEIDWQGGIAPGAPLPYFREMRVLRAAQLTPRMRRLTLVGDDLQRFSHDGMHVRLLLAPEEGVRPVWPVMGADGRQAWPEGPRPVARVYTIRRIDVAAGEIDIDFVLHEGVETPGASFALEARCGDVVGMTGPGGGELGEADWYLLAGDETALPAIGRMLEEMPAGKQVVALIEVADDAERQELPTKADLDLRWLSREGRPAGTTTLLADAVRALPFLGDNTLVFVWTGCEHAAAREIRAYLRKERGLPRRDCLVAAYWRRGISGEVEGSD</sequence>
<dbReference type="EMBL" id="JAOCZP010000002">
    <property type="protein sequence ID" value="MCT7374687.1"/>
    <property type="molecule type" value="Genomic_DNA"/>
</dbReference>
<dbReference type="InterPro" id="IPR013113">
    <property type="entry name" value="SIP_FAD-bd"/>
</dbReference>
<dbReference type="InterPro" id="IPR017927">
    <property type="entry name" value="FAD-bd_FR_type"/>
</dbReference>
<dbReference type="Gene3D" id="3.40.50.80">
    <property type="entry name" value="Nucleotide-binding domain of ferredoxin-NADP reductase (FNR) module"/>
    <property type="match status" value="1"/>
</dbReference>
<dbReference type="InterPro" id="IPR039261">
    <property type="entry name" value="FNR_nucleotide-bd"/>
</dbReference>
<reference evidence="3 4" key="1">
    <citation type="submission" date="2022-09" db="EMBL/GenBank/DDBJ databases">
        <title>Chelativorans salina sp. nov., a novel slightly halophilic bacterium isolated from a saline lake sediment enrichment.</title>
        <authorList>
            <person name="Gao L."/>
            <person name="Fang B.-Z."/>
            <person name="Li W.-J."/>
        </authorList>
    </citation>
    <scope>NUCLEOTIDE SEQUENCE [LARGE SCALE GENOMIC DNA]</scope>
    <source>
        <strain evidence="3 4">EGI FJ00035</strain>
    </source>
</reference>
<name>A0ABT2LJT6_9HYPH</name>
<dbReference type="Pfam" id="PF08021">
    <property type="entry name" value="FAD_binding_9"/>
    <property type="match status" value="1"/>
</dbReference>
<dbReference type="PANTHER" id="PTHR30157">
    <property type="entry name" value="FERRIC REDUCTASE, NADPH-DEPENDENT"/>
    <property type="match status" value="1"/>
</dbReference>
<dbReference type="CDD" id="cd06193">
    <property type="entry name" value="siderophore_interacting"/>
    <property type="match status" value="1"/>
</dbReference>
<proteinExistence type="inferred from homology"/>
<dbReference type="InterPro" id="IPR007037">
    <property type="entry name" value="SIP_rossman_dom"/>
</dbReference>
<dbReference type="InterPro" id="IPR039374">
    <property type="entry name" value="SIP_fam"/>
</dbReference>
<gene>
    <name evidence="3" type="ORF">N5A92_06520</name>
</gene>
<evidence type="ECO:0000256" key="1">
    <source>
        <dbReference type="ARBA" id="ARBA00035644"/>
    </source>
</evidence>
<evidence type="ECO:0000259" key="2">
    <source>
        <dbReference type="PROSITE" id="PS51384"/>
    </source>
</evidence>
<dbReference type="RefSeq" id="WP_260901181.1">
    <property type="nucleotide sequence ID" value="NZ_JAOCZP010000002.1"/>
</dbReference>